<organism evidence="8 9">
    <name type="scientific">Stutzerimonas stutzeri</name>
    <name type="common">Pseudomonas stutzeri</name>
    <dbReference type="NCBI Taxonomy" id="316"/>
    <lineage>
        <taxon>Bacteria</taxon>
        <taxon>Pseudomonadati</taxon>
        <taxon>Pseudomonadota</taxon>
        <taxon>Gammaproteobacteria</taxon>
        <taxon>Pseudomonadales</taxon>
        <taxon>Pseudomonadaceae</taxon>
        <taxon>Stutzerimonas</taxon>
    </lineage>
</organism>
<feature type="binding site" evidence="6">
    <location>
        <position position="86"/>
    </location>
    <ligand>
        <name>S-adenosyl-L-methionine</name>
        <dbReference type="ChEBI" id="CHEBI:59789"/>
    </ligand>
</feature>
<dbReference type="EMBL" id="CP007441">
    <property type="protein sequence ID" value="AHL75376.1"/>
    <property type="molecule type" value="Genomic_DNA"/>
</dbReference>
<feature type="domain" description="CheR-type methyltransferase" evidence="7">
    <location>
        <begin position="10"/>
        <end position="270"/>
    </location>
</feature>
<dbReference type="PRINTS" id="PR00996">
    <property type="entry name" value="CHERMTFRASE"/>
</dbReference>
<dbReference type="GO" id="GO:0008983">
    <property type="term" value="F:protein-glutamate O-methyltransferase activity"/>
    <property type="evidence" value="ECO:0007669"/>
    <property type="project" value="UniProtKB-EC"/>
</dbReference>
<reference evidence="9" key="1">
    <citation type="journal article" date="2014" name="Genome Announc.">
        <title>Complete Genome Sequence of the Highly Transformable Pseudomonas stutzeri Strain 28a24.</title>
        <authorList>
            <person name="Smith B.A."/>
            <person name="Dougherty K.M."/>
            <person name="Baltrus D.A."/>
        </authorList>
    </citation>
    <scope>NUCLEOTIDE SEQUENCE [LARGE SCALE GENOMIC DNA]</scope>
    <source>
        <strain evidence="9">28a24</strain>
    </source>
</reference>
<evidence type="ECO:0000313" key="8">
    <source>
        <dbReference type="EMBL" id="AHL75376.1"/>
    </source>
</evidence>
<dbReference type="PANTHER" id="PTHR24422:SF19">
    <property type="entry name" value="CHEMOTAXIS PROTEIN METHYLTRANSFERASE"/>
    <property type="match status" value="1"/>
</dbReference>
<dbReference type="SMART" id="SM00138">
    <property type="entry name" value="MeTrc"/>
    <property type="match status" value="1"/>
</dbReference>
<keyword evidence="3 5" id="KW-0808">Transferase</keyword>
<feature type="binding site" evidence="6">
    <location>
        <begin position="198"/>
        <end position="199"/>
    </location>
    <ligand>
        <name>S-adenosyl-L-methionine</name>
        <dbReference type="ChEBI" id="CHEBI:59789"/>
    </ligand>
</feature>
<dbReference type="InterPro" id="IPR000780">
    <property type="entry name" value="CheR_MeTrfase"/>
</dbReference>
<dbReference type="PATRIC" id="fig|316.77.peg.1943"/>
<gene>
    <name evidence="8" type="ORF">CH92_09725</name>
</gene>
<dbReference type="RefSeq" id="WP_025241554.1">
    <property type="nucleotide sequence ID" value="NZ_CP007441.1"/>
</dbReference>
<keyword evidence="4 5" id="KW-0949">S-adenosyl-L-methionine</keyword>
<evidence type="ECO:0000256" key="1">
    <source>
        <dbReference type="ARBA" id="ARBA00001541"/>
    </source>
</evidence>
<dbReference type="CDD" id="cd02440">
    <property type="entry name" value="AdoMet_MTases"/>
    <property type="match status" value="1"/>
</dbReference>
<dbReference type="InterPro" id="IPR026024">
    <property type="entry name" value="Chemotaxis_MeTrfase_CheR"/>
</dbReference>
<dbReference type="PANTHER" id="PTHR24422">
    <property type="entry name" value="CHEMOTAXIS PROTEIN METHYLTRANSFERASE"/>
    <property type="match status" value="1"/>
</dbReference>
<dbReference type="KEGG" id="pstt:CH92_09725"/>
<dbReference type="AlphaFoldDB" id="W8RTI7"/>
<dbReference type="Pfam" id="PF01739">
    <property type="entry name" value="CheR"/>
    <property type="match status" value="1"/>
</dbReference>
<dbReference type="EC" id="2.1.1.80" evidence="5"/>
<dbReference type="SUPFAM" id="SSF53335">
    <property type="entry name" value="S-adenosyl-L-methionine-dependent methyltransferases"/>
    <property type="match status" value="1"/>
</dbReference>
<evidence type="ECO:0000256" key="2">
    <source>
        <dbReference type="ARBA" id="ARBA00022603"/>
    </source>
</evidence>
<feature type="binding site" evidence="6">
    <location>
        <position position="140"/>
    </location>
    <ligand>
        <name>S-adenosyl-L-methionine</name>
        <dbReference type="ChEBI" id="CHEBI:59789"/>
    </ligand>
</feature>
<dbReference type="InterPro" id="IPR022641">
    <property type="entry name" value="CheR_N"/>
</dbReference>
<evidence type="ECO:0000313" key="9">
    <source>
        <dbReference type="Proteomes" id="UP000019522"/>
    </source>
</evidence>
<evidence type="ECO:0000259" key="7">
    <source>
        <dbReference type="PROSITE" id="PS50123"/>
    </source>
</evidence>
<dbReference type="PIRSF" id="PIRSF000410">
    <property type="entry name" value="CheR"/>
    <property type="match status" value="1"/>
</dbReference>
<dbReference type="PROSITE" id="PS50123">
    <property type="entry name" value="CHER"/>
    <property type="match status" value="1"/>
</dbReference>
<accession>W8RTI7</accession>
<evidence type="ECO:0000256" key="6">
    <source>
        <dbReference type="PIRSR" id="PIRSR000410-1"/>
    </source>
</evidence>
<feature type="binding site" evidence="6">
    <location>
        <begin position="216"/>
        <end position="217"/>
    </location>
    <ligand>
        <name>S-adenosyl-L-methionine</name>
        <dbReference type="ChEBI" id="CHEBI:59789"/>
    </ligand>
</feature>
<dbReference type="Gene3D" id="3.40.50.150">
    <property type="entry name" value="Vaccinia Virus protein VP39"/>
    <property type="match status" value="1"/>
</dbReference>
<feature type="binding site" evidence="6">
    <location>
        <position position="82"/>
    </location>
    <ligand>
        <name>S-adenosyl-L-methionine</name>
        <dbReference type="ChEBI" id="CHEBI:59789"/>
    </ligand>
</feature>
<sequence length="270" mass="30727">MIVERRPPCLADEDFQFIRDLMFDASGISMADHKRSLVAGRLMPRLRALGLCSYADYVQQLRSAEQPGERRLLIDLLTTNETSFFREPAHFEMLGRWVEEQNRPLHVWSAAGSSGQEAFSIAMTLAEHCSSTSWSIIGSDISRKVMEQARRAVYPMAQASQFPPGWLERYCLRGIGASEGLFRIAEPIRQRVEFGEINLIQPLPASLGPFDVIFLRNLLIYFDRQHKRLILAQLLERLRVGGLLFISHAENVQGMALPLRAVQPSIFERL</sequence>
<feature type="binding site" evidence="6">
    <location>
        <position position="117"/>
    </location>
    <ligand>
        <name>S-adenosyl-L-methionine</name>
        <dbReference type="ChEBI" id="CHEBI:59789"/>
    </ligand>
</feature>
<name>W8RTI7_STUST</name>
<dbReference type="InterPro" id="IPR036804">
    <property type="entry name" value="CheR_N_sf"/>
</dbReference>
<feature type="binding site" evidence="6">
    <location>
        <position position="80"/>
    </location>
    <ligand>
        <name>S-adenosyl-L-methionine</name>
        <dbReference type="ChEBI" id="CHEBI:59789"/>
    </ligand>
</feature>
<evidence type="ECO:0000256" key="3">
    <source>
        <dbReference type="ARBA" id="ARBA00022679"/>
    </source>
</evidence>
<reference evidence="8 9" key="2">
    <citation type="submission" date="2014-03" db="EMBL/GenBank/DDBJ databases">
        <authorList>
            <person name="Baltrus D."/>
            <person name="Dougherty K."/>
        </authorList>
    </citation>
    <scope>NUCLEOTIDE SEQUENCE</scope>
    <source>
        <strain evidence="8 9">28a24</strain>
    </source>
</reference>
<dbReference type="InterPro" id="IPR029063">
    <property type="entry name" value="SAM-dependent_MTases_sf"/>
</dbReference>
<dbReference type="InterPro" id="IPR050903">
    <property type="entry name" value="Bact_Chemotaxis_MeTrfase"/>
</dbReference>
<dbReference type="Proteomes" id="UP000019522">
    <property type="component" value="Chromosome"/>
</dbReference>
<dbReference type="Pfam" id="PF03705">
    <property type="entry name" value="CheR_N"/>
    <property type="match status" value="1"/>
</dbReference>
<dbReference type="InterPro" id="IPR022642">
    <property type="entry name" value="CheR_C"/>
</dbReference>
<dbReference type="GO" id="GO:0032259">
    <property type="term" value="P:methylation"/>
    <property type="evidence" value="ECO:0007669"/>
    <property type="project" value="UniProtKB-KW"/>
</dbReference>
<dbReference type="OrthoDB" id="9816309at2"/>
<keyword evidence="2 5" id="KW-0489">Methyltransferase</keyword>
<evidence type="ECO:0000256" key="5">
    <source>
        <dbReference type="PIRNR" id="PIRNR000410"/>
    </source>
</evidence>
<comment type="function">
    <text evidence="5">Methylation of the membrane-bound methyl-accepting chemotaxis proteins (MCP) to form gamma-glutamyl methyl ester residues in MCP.</text>
</comment>
<comment type="catalytic activity">
    <reaction evidence="1 5">
        <text>L-glutamyl-[protein] + S-adenosyl-L-methionine = [protein]-L-glutamate 5-O-methyl ester + S-adenosyl-L-homocysteine</text>
        <dbReference type="Rhea" id="RHEA:24452"/>
        <dbReference type="Rhea" id="RHEA-COMP:10208"/>
        <dbReference type="Rhea" id="RHEA-COMP:10311"/>
        <dbReference type="ChEBI" id="CHEBI:29973"/>
        <dbReference type="ChEBI" id="CHEBI:57856"/>
        <dbReference type="ChEBI" id="CHEBI:59789"/>
        <dbReference type="ChEBI" id="CHEBI:82795"/>
        <dbReference type="EC" id="2.1.1.80"/>
    </reaction>
</comment>
<protein>
    <recommendedName>
        <fullName evidence="5">Chemotaxis protein methyltransferase</fullName>
        <ecNumber evidence="5">2.1.1.80</ecNumber>
    </recommendedName>
</protein>
<evidence type="ECO:0000256" key="4">
    <source>
        <dbReference type="ARBA" id="ARBA00022691"/>
    </source>
</evidence>
<proteinExistence type="predicted"/>
<dbReference type="SUPFAM" id="SSF47757">
    <property type="entry name" value="Chemotaxis receptor methyltransferase CheR, N-terminal domain"/>
    <property type="match status" value="1"/>
</dbReference>
<dbReference type="Gene3D" id="1.10.155.10">
    <property type="entry name" value="Chemotaxis receptor methyltransferase CheR, N-terminal domain"/>
    <property type="match status" value="1"/>
</dbReference>